<feature type="domain" description="Aminotransferase class I/classII large" evidence="12">
    <location>
        <begin position="32"/>
        <end position="371"/>
    </location>
</feature>
<dbReference type="PROSITE" id="PS00599">
    <property type="entry name" value="AA_TRANSFER_CLASS_2"/>
    <property type="match status" value="1"/>
</dbReference>
<name>A0A8H7VI43_9FUNG</name>
<dbReference type="InterPro" id="IPR015421">
    <property type="entry name" value="PyrdxlP-dep_Trfase_major"/>
</dbReference>
<comment type="caution">
    <text evidence="13">The sequence shown here is derived from an EMBL/GenBank/DDBJ whole genome shotgun (WGS) entry which is preliminary data.</text>
</comment>
<comment type="catalytic activity">
    <reaction evidence="11">
        <text>L-histidinol phosphate + 2-oxoglutarate = 3-(imidazol-4-yl)-2-oxopropyl phosphate + L-glutamate</text>
        <dbReference type="Rhea" id="RHEA:23744"/>
        <dbReference type="ChEBI" id="CHEBI:16810"/>
        <dbReference type="ChEBI" id="CHEBI:29985"/>
        <dbReference type="ChEBI" id="CHEBI:57766"/>
        <dbReference type="ChEBI" id="CHEBI:57980"/>
        <dbReference type="EC" id="2.6.1.9"/>
    </reaction>
</comment>
<evidence type="ECO:0000256" key="9">
    <source>
        <dbReference type="ARBA" id="ARBA00023102"/>
    </source>
</evidence>
<evidence type="ECO:0000313" key="13">
    <source>
        <dbReference type="EMBL" id="KAG2217328.1"/>
    </source>
</evidence>
<dbReference type="PANTHER" id="PTHR42885">
    <property type="entry name" value="HISTIDINOL-PHOSPHATE AMINOTRANSFERASE-RELATED"/>
    <property type="match status" value="1"/>
</dbReference>
<evidence type="ECO:0000256" key="1">
    <source>
        <dbReference type="ARBA" id="ARBA00001933"/>
    </source>
</evidence>
<sequence>MPFSLEKVIRPNILALTPYRCARDDYDAGILLDANENAYGPSLANNVEGDLNRYPDPYHVRVKEQIVKLRQLQSVQQLFLGVGSDEVIDLLIRICCVPGKDKILITPPTYGMYSVCAQINDVEVVKSNLNVENGAFQLRTDDIAACVKANPEIKLIFLCSPGNPTGSCLNHDSIRQVLESDYEGVVVVDEAYVDFVVGDNGSVANWIDKYPNLVVMQTLSKSFGLAGIRLGIAMANPDLIQILNNTKAPYNIGTPSAQIAYDALSADGLAKMEEYKTRLLAQRDILLKTLENFPVPGVGKIIGTNDANFLMVQIVNDQGEPCNVRADKVYKLLAETRDVVVRFRGKEYGCTGCLRITVGTEQENQTLINKLQEVLKETA</sequence>
<dbReference type="Proteomes" id="UP000646827">
    <property type="component" value="Unassembled WGS sequence"/>
</dbReference>
<dbReference type="EC" id="2.6.1.9" evidence="4"/>
<dbReference type="Gene3D" id="3.90.1150.10">
    <property type="entry name" value="Aspartate Aminotransferase, domain 1"/>
    <property type="match status" value="1"/>
</dbReference>
<evidence type="ECO:0000256" key="7">
    <source>
        <dbReference type="ARBA" id="ARBA00022679"/>
    </source>
</evidence>
<dbReference type="InterPro" id="IPR015422">
    <property type="entry name" value="PyrdxlP-dep_Trfase_small"/>
</dbReference>
<comment type="pathway">
    <text evidence="2">Amino-acid biosynthesis; L-histidine biosynthesis; L-histidine from 5-phospho-alpha-D-ribose 1-diphosphate: step 7/9.</text>
</comment>
<reference evidence="13 14" key="1">
    <citation type="submission" date="2020-12" db="EMBL/GenBank/DDBJ databases">
        <title>Metabolic potential, ecology and presence of endohyphal bacteria is reflected in genomic diversity of Mucoromycotina.</title>
        <authorList>
            <person name="Muszewska A."/>
            <person name="Okrasinska A."/>
            <person name="Steczkiewicz K."/>
            <person name="Drgas O."/>
            <person name="Orlowska M."/>
            <person name="Perlinska-Lenart U."/>
            <person name="Aleksandrzak-Piekarczyk T."/>
            <person name="Szatraj K."/>
            <person name="Zielenkiewicz U."/>
            <person name="Pilsyk S."/>
            <person name="Malc E."/>
            <person name="Mieczkowski P."/>
            <person name="Kruszewska J.S."/>
            <person name="Biernat P."/>
            <person name="Pawlowska J."/>
        </authorList>
    </citation>
    <scope>NUCLEOTIDE SEQUENCE [LARGE SCALE GENOMIC DNA]</scope>
    <source>
        <strain evidence="13 14">CBS 142.35</strain>
    </source>
</reference>
<dbReference type="NCBIfam" id="TIGR01141">
    <property type="entry name" value="hisC"/>
    <property type="match status" value="1"/>
</dbReference>
<evidence type="ECO:0000256" key="3">
    <source>
        <dbReference type="ARBA" id="ARBA00008392"/>
    </source>
</evidence>
<dbReference type="CDD" id="cd00609">
    <property type="entry name" value="AAT_like"/>
    <property type="match status" value="1"/>
</dbReference>
<comment type="cofactor">
    <cofactor evidence="1">
        <name>pyridoxal 5'-phosphate</name>
        <dbReference type="ChEBI" id="CHEBI:597326"/>
    </cofactor>
</comment>
<evidence type="ECO:0000256" key="6">
    <source>
        <dbReference type="ARBA" id="ARBA00022605"/>
    </source>
</evidence>
<organism evidence="13 14">
    <name type="scientific">Circinella minor</name>
    <dbReference type="NCBI Taxonomy" id="1195481"/>
    <lineage>
        <taxon>Eukaryota</taxon>
        <taxon>Fungi</taxon>
        <taxon>Fungi incertae sedis</taxon>
        <taxon>Mucoromycota</taxon>
        <taxon>Mucoromycotina</taxon>
        <taxon>Mucoromycetes</taxon>
        <taxon>Mucorales</taxon>
        <taxon>Lichtheimiaceae</taxon>
        <taxon>Circinella</taxon>
    </lineage>
</organism>
<evidence type="ECO:0000256" key="11">
    <source>
        <dbReference type="ARBA" id="ARBA00047481"/>
    </source>
</evidence>
<evidence type="ECO:0000256" key="10">
    <source>
        <dbReference type="ARBA" id="ARBA00030262"/>
    </source>
</evidence>
<dbReference type="GO" id="GO:0000105">
    <property type="term" value="P:L-histidine biosynthetic process"/>
    <property type="evidence" value="ECO:0007669"/>
    <property type="project" value="UniProtKB-KW"/>
</dbReference>
<evidence type="ECO:0000256" key="4">
    <source>
        <dbReference type="ARBA" id="ARBA00012748"/>
    </source>
</evidence>
<keyword evidence="9" id="KW-0368">Histidine biosynthesis</keyword>
<dbReference type="InterPro" id="IPR005861">
    <property type="entry name" value="HisP_aminotrans"/>
</dbReference>
<comment type="similarity">
    <text evidence="3">Belongs to the class-II pyridoxal-phosphate-dependent aminotransferase family.</text>
</comment>
<dbReference type="HAMAP" id="MF_01023">
    <property type="entry name" value="HisC_aminotrans_2"/>
    <property type="match status" value="1"/>
</dbReference>
<protein>
    <recommendedName>
        <fullName evidence="4">histidinol-phosphate transaminase</fullName>
        <ecNumber evidence="4">2.6.1.9</ecNumber>
    </recommendedName>
    <alternativeName>
        <fullName evidence="10">Imidazole acetol-phosphate transaminase</fullName>
    </alternativeName>
</protein>
<dbReference type="AlphaFoldDB" id="A0A8H7VI43"/>
<dbReference type="Gene3D" id="3.40.640.10">
    <property type="entry name" value="Type I PLP-dependent aspartate aminotransferase-like (Major domain)"/>
    <property type="match status" value="1"/>
</dbReference>
<keyword evidence="5" id="KW-0032">Aminotransferase</keyword>
<evidence type="ECO:0000256" key="8">
    <source>
        <dbReference type="ARBA" id="ARBA00022898"/>
    </source>
</evidence>
<dbReference type="OrthoDB" id="2015537at2759"/>
<dbReference type="InterPro" id="IPR004839">
    <property type="entry name" value="Aminotransferase_I/II_large"/>
</dbReference>
<proteinExistence type="inferred from homology"/>
<accession>A0A8H7VI43</accession>
<evidence type="ECO:0000256" key="5">
    <source>
        <dbReference type="ARBA" id="ARBA00022576"/>
    </source>
</evidence>
<evidence type="ECO:0000259" key="12">
    <source>
        <dbReference type="Pfam" id="PF00155"/>
    </source>
</evidence>
<dbReference type="Pfam" id="PF00155">
    <property type="entry name" value="Aminotran_1_2"/>
    <property type="match status" value="1"/>
</dbReference>
<keyword evidence="6" id="KW-0028">Amino-acid biosynthesis</keyword>
<keyword evidence="7" id="KW-0808">Transferase</keyword>
<keyword evidence="8" id="KW-0663">Pyridoxal phosphate</keyword>
<evidence type="ECO:0000256" key="2">
    <source>
        <dbReference type="ARBA" id="ARBA00005011"/>
    </source>
</evidence>
<gene>
    <name evidence="13" type="ORF">INT45_010777</name>
</gene>
<keyword evidence="14" id="KW-1185">Reference proteome</keyword>
<evidence type="ECO:0000313" key="14">
    <source>
        <dbReference type="Proteomes" id="UP000646827"/>
    </source>
</evidence>
<dbReference type="GO" id="GO:0030170">
    <property type="term" value="F:pyridoxal phosphate binding"/>
    <property type="evidence" value="ECO:0007669"/>
    <property type="project" value="InterPro"/>
</dbReference>
<dbReference type="SUPFAM" id="SSF53383">
    <property type="entry name" value="PLP-dependent transferases"/>
    <property type="match status" value="1"/>
</dbReference>
<dbReference type="GO" id="GO:0004400">
    <property type="term" value="F:histidinol-phosphate transaminase activity"/>
    <property type="evidence" value="ECO:0007669"/>
    <property type="project" value="UniProtKB-EC"/>
</dbReference>
<dbReference type="EMBL" id="JAEPRB010000307">
    <property type="protein sequence ID" value="KAG2217328.1"/>
    <property type="molecule type" value="Genomic_DNA"/>
</dbReference>
<dbReference type="PANTHER" id="PTHR42885:SF2">
    <property type="entry name" value="HISTIDINOL-PHOSPHATE AMINOTRANSFERASE"/>
    <property type="match status" value="1"/>
</dbReference>
<dbReference type="InterPro" id="IPR015424">
    <property type="entry name" value="PyrdxlP-dep_Trfase"/>
</dbReference>
<dbReference type="InterPro" id="IPR001917">
    <property type="entry name" value="Aminotrans_II_pyridoxalP_BS"/>
</dbReference>